<dbReference type="KEGG" id="aym:YM304_32770"/>
<dbReference type="RefSeq" id="WP_015442838.1">
    <property type="nucleotide sequence ID" value="NC_020520.1"/>
</dbReference>
<dbReference type="PROSITE" id="PS01081">
    <property type="entry name" value="HTH_TETR_1"/>
    <property type="match status" value="1"/>
</dbReference>
<dbReference type="Proteomes" id="UP000011863">
    <property type="component" value="Chromosome"/>
</dbReference>
<dbReference type="Gene3D" id="1.10.10.60">
    <property type="entry name" value="Homeodomain-like"/>
    <property type="match status" value="1"/>
</dbReference>
<dbReference type="Pfam" id="PF13977">
    <property type="entry name" value="TetR_C_6"/>
    <property type="match status" value="1"/>
</dbReference>
<keyword evidence="3 5" id="KW-0238">DNA-binding</keyword>
<evidence type="ECO:0000256" key="2">
    <source>
        <dbReference type="ARBA" id="ARBA00023015"/>
    </source>
</evidence>
<dbReference type="InterPro" id="IPR039538">
    <property type="entry name" value="BetI_C"/>
</dbReference>
<dbReference type="PRINTS" id="PR00455">
    <property type="entry name" value="HTHTETR"/>
</dbReference>
<dbReference type="InterPro" id="IPR050109">
    <property type="entry name" value="HTH-type_TetR-like_transc_reg"/>
</dbReference>
<dbReference type="SUPFAM" id="SSF46689">
    <property type="entry name" value="Homeodomain-like"/>
    <property type="match status" value="1"/>
</dbReference>
<evidence type="ECO:0000256" key="4">
    <source>
        <dbReference type="ARBA" id="ARBA00023163"/>
    </source>
</evidence>
<evidence type="ECO:0000313" key="7">
    <source>
        <dbReference type="EMBL" id="BAN03591.1"/>
    </source>
</evidence>
<dbReference type="InterPro" id="IPR023772">
    <property type="entry name" value="DNA-bd_HTH_TetR-type_CS"/>
</dbReference>
<dbReference type="Pfam" id="PF00440">
    <property type="entry name" value="TetR_N"/>
    <property type="match status" value="1"/>
</dbReference>
<dbReference type="PROSITE" id="PS50977">
    <property type="entry name" value="HTH_TETR_2"/>
    <property type="match status" value="1"/>
</dbReference>
<feature type="domain" description="HTH tetR-type" evidence="6">
    <location>
        <begin position="31"/>
        <end position="91"/>
    </location>
</feature>
<dbReference type="InterPro" id="IPR009057">
    <property type="entry name" value="Homeodomain-like_sf"/>
</dbReference>
<dbReference type="GO" id="GO:0003700">
    <property type="term" value="F:DNA-binding transcription factor activity"/>
    <property type="evidence" value="ECO:0007669"/>
    <property type="project" value="TreeGrafter"/>
</dbReference>
<evidence type="ECO:0000256" key="5">
    <source>
        <dbReference type="PROSITE-ProRule" id="PRU00335"/>
    </source>
</evidence>
<evidence type="ECO:0000256" key="1">
    <source>
        <dbReference type="ARBA" id="ARBA00022491"/>
    </source>
</evidence>
<dbReference type="InterPro" id="IPR001647">
    <property type="entry name" value="HTH_TetR"/>
</dbReference>
<protein>
    <submittedName>
        <fullName evidence="7">Putative TetR family transcriptional regulator</fullName>
    </submittedName>
</protein>
<keyword evidence="2" id="KW-0805">Transcription regulation</keyword>
<evidence type="ECO:0000256" key="3">
    <source>
        <dbReference type="ARBA" id="ARBA00023125"/>
    </source>
</evidence>
<dbReference type="PANTHER" id="PTHR30055:SF234">
    <property type="entry name" value="HTH-TYPE TRANSCRIPTIONAL REGULATOR BETI"/>
    <property type="match status" value="1"/>
</dbReference>
<dbReference type="GO" id="GO:0000976">
    <property type="term" value="F:transcription cis-regulatory region binding"/>
    <property type="evidence" value="ECO:0007669"/>
    <property type="project" value="TreeGrafter"/>
</dbReference>
<keyword evidence="1" id="KW-0678">Repressor</keyword>
<dbReference type="PANTHER" id="PTHR30055">
    <property type="entry name" value="HTH-TYPE TRANSCRIPTIONAL REGULATOR RUTR"/>
    <property type="match status" value="1"/>
</dbReference>
<proteinExistence type="predicted"/>
<dbReference type="EMBL" id="AP012057">
    <property type="protein sequence ID" value="BAN03591.1"/>
    <property type="molecule type" value="Genomic_DNA"/>
</dbReference>
<dbReference type="InterPro" id="IPR036271">
    <property type="entry name" value="Tet_transcr_reg_TetR-rel_C_sf"/>
</dbReference>
<reference evidence="7 8" key="1">
    <citation type="journal article" date="2013" name="Int. J. Syst. Evol. Microbiol.">
        <title>Ilumatobacter nonamiense sp. nov. and Ilumatobacter coccineum sp. nov., isolated from seashore sand.</title>
        <authorList>
            <person name="Matsumoto A."/>
            <person name="Kasai H."/>
            <person name="Matsuo Y."/>
            <person name="Shizuri Y."/>
            <person name="Ichikawa N."/>
            <person name="Fujita N."/>
            <person name="Omura S."/>
            <person name="Takahashi Y."/>
        </authorList>
    </citation>
    <scope>NUCLEOTIDE SEQUENCE [LARGE SCALE GENOMIC DNA]</scope>
    <source>
        <strain evidence="8">NBRC 103263 / KCTC 29153 / YM16-304</strain>
    </source>
</reference>
<dbReference type="SUPFAM" id="SSF48498">
    <property type="entry name" value="Tetracyclin repressor-like, C-terminal domain"/>
    <property type="match status" value="1"/>
</dbReference>
<evidence type="ECO:0000259" key="6">
    <source>
        <dbReference type="PROSITE" id="PS50977"/>
    </source>
</evidence>
<name>A0A6C7EAU6_ILUCY</name>
<sequence>MTTRTRGGFEPTGVSADRRTALNATPGRKAAATRAKLLTAARTVFARHGYIDTTVELVVAAAGLARGSFYTYFDSKTDLFKHLAATIDDEFDRDVVKFDRRRAGDPIENLDRSNRNYLDFVRRNADLYQLAEQVASHDPEIAQAQLRSRQRHIARVESSIRRWQTNGYADPDVDPAVTAAALVAMIAGFARWNHVAGDIHDHGEAAAAMTRIWVKACGLRGVAP</sequence>
<dbReference type="AlphaFoldDB" id="A0A6C7EAU6"/>
<gene>
    <name evidence="7" type="ORF">YM304_32770</name>
</gene>
<accession>A0A6C7EAU6</accession>
<feature type="DNA-binding region" description="H-T-H motif" evidence="5">
    <location>
        <begin position="54"/>
        <end position="73"/>
    </location>
</feature>
<organism evidence="7 8">
    <name type="scientific">Ilumatobacter coccineus (strain NBRC 103263 / KCTC 29153 / YM16-304)</name>
    <dbReference type="NCBI Taxonomy" id="1313172"/>
    <lineage>
        <taxon>Bacteria</taxon>
        <taxon>Bacillati</taxon>
        <taxon>Actinomycetota</taxon>
        <taxon>Acidimicrobiia</taxon>
        <taxon>Acidimicrobiales</taxon>
        <taxon>Ilumatobacteraceae</taxon>
        <taxon>Ilumatobacter</taxon>
    </lineage>
</organism>
<evidence type="ECO:0000313" key="8">
    <source>
        <dbReference type="Proteomes" id="UP000011863"/>
    </source>
</evidence>
<keyword evidence="8" id="KW-1185">Reference proteome</keyword>
<dbReference type="Gene3D" id="1.10.357.10">
    <property type="entry name" value="Tetracycline Repressor, domain 2"/>
    <property type="match status" value="1"/>
</dbReference>
<keyword evidence="4" id="KW-0804">Transcription</keyword>